<evidence type="ECO:0000256" key="5">
    <source>
        <dbReference type="ARBA" id="ARBA00025933"/>
    </source>
</evidence>
<feature type="domain" description="Flagellar hook protein FlgE/F/G-like D1" evidence="11">
    <location>
        <begin position="96"/>
        <end position="159"/>
    </location>
</feature>
<dbReference type="SUPFAM" id="SSF117143">
    <property type="entry name" value="Flagellar hook protein flgE"/>
    <property type="match status" value="1"/>
</dbReference>
<evidence type="ECO:0000313" key="13">
    <source>
        <dbReference type="Proteomes" id="UP000619761"/>
    </source>
</evidence>
<evidence type="ECO:0000259" key="11">
    <source>
        <dbReference type="Pfam" id="PF22692"/>
    </source>
</evidence>
<dbReference type="RefSeq" id="WP_189417505.1">
    <property type="nucleotide sequence ID" value="NZ_BMYZ01000001.1"/>
</dbReference>
<dbReference type="PANTHER" id="PTHR30435">
    <property type="entry name" value="FLAGELLAR PROTEIN"/>
    <property type="match status" value="1"/>
</dbReference>
<evidence type="ECO:0000256" key="2">
    <source>
        <dbReference type="ARBA" id="ARBA00009677"/>
    </source>
</evidence>
<evidence type="ECO:0000256" key="6">
    <source>
        <dbReference type="ARBA" id="ARBA00032912"/>
    </source>
</evidence>
<keyword evidence="4 8" id="KW-0975">Bacterial flagellum</keyword>
<name>A0ABQ3B3G2_9GAMM</name>
<proteinExistence type="inferred from homology"/>
<protein>
    <recommendedName>
        <fullName evidence="3 7">Flagellar basal-body rod protein FlgG</fullName>
    </recommendedName>
    <alternativeName>
        <fullName evidence="6 8">Distal rod protein</fullName>
    </alternativeName>
</protein>
<dbReference type="Pfam" id="PF22692">
    <property type="entry name" value="LlgE_F_G_D1"/>
    <property type="match status" value="1"/>
</dbReference>
<dbReference type="EMBL" id="BMYZ01000001">
    <property type="protein sequence ID" value="GGY72452.1"/>
    <property type="molecule type" value="Genomic_DNA"/>
</dbReference>
<evidence type="ECO:0000313" key="12">
    <source>
        <dbReference type="EMBL" id="GGY72452.1"/>
    </source>
</evidence>
<organism evidence="12 13">
    <name type="scientific">Cellvibrio zantedeschiae</name>
    <dbReference type="NCBI Taxonomy" id="1237077"/>
    <lineage>
        <taxon>Bacteria</taxon>
        <taxon>Pseudomonadati</taxon>
        <taxon>Pseudomonadota</taxon>
        <taxon>Gammaproteobacteria</taxon>
        <taxon>Cellvibrionales</taxon>
        <taxon>Cellvibrionaceae</taxon>
        <taxon>Cellvibrio</taxon>
    </lineage>
</organism>
<dbReference type="NCBIfam" id="TIGR02488">
    <property type="entry name" value="flgG_G_neg"/>
    <property type="match status" value="1"/>
</dbReference>
<evidence type="ECO:0000256" key="1">
    <source>
        <dbReference type="ARBA" id="ARBA00004117"/>
    </source>
</evidence>
<dbReference type="InterPro" id="IPR019776">
    <property type="entry name" value="Flagellar_basal_body_rod_CS"/>
</dbReference>
<dbReference type="PANTHER" id="PTHR30435:SF19">
    <property type="entry name" value="FLAGELLAR BASAL-BODY ROD PROTEIN FLGG"/>
    <property type="match status" value="1"/>
</dbReference>
<dbReference type="InterPro" id="IPR020013">
    <property type="entry name" value="Flagellar_FlgE/F/G"/>
</dbReference>
<comment type="subcellular location">
    <subcellularLocation>
        <location evidence="1 8">Bacterial flagellum basal body</location>
    </subcellularLocation>
</comment>
<keyword evidence="12" id="KW-0282">Flagellum</keyword>
<sequence length="262" mass="27833">MMSSLYVSKTGLAAQDKQLTTISNNLANTSTVGFKRDRAVFEDLVYQIQRQPGAQETQDSQLPSGLQLGTGARVVATTKQFTQGNLQVTEQPLDVAINGRGFLQVLQADGTIAYTRNGQLQLSQEGQLVNSDGLVLEPAITVPQGANRITIGKDGSVFALTEGQEATPQQLGSITLTDFVNPAGLQAIGGNLFVQTVASGTPTQGAPGENGMGMLLQGQLESSNVDIVEEMVNMITTQRAYEMNSKVVSTADQMLQNIAQNL</sequence>
<dbReference type="NCBIfam" id="TIGR03506">
    <property type="entry name" value="FlgEFG_subfam"/>
    <property type="match status" value="2"/>
</dbReference>
<dbReference type="InterPro" id="IPR010930">
    <property type="entry name" value="Flg_bb/hook_C_dom"/>
</dbReference>
<dbReference type="InterPro" id="IPR012834">
    <property type="entry name" value="FlgG_G_neg"/>
</dbReference>
<dbReference type="Pfam" id="PF06429">
    <property type="entry name" value="Flg_bbr_C"/>
    <property type="match status" value="1"/>
</dbReference>
<evidence type="ECO:0000256" key="4">
    <source>
        <dbReference type="ARBA" id="ARBA00023143"/>
    </source>
</evidence>
<reference evidence="13" key="1">
    <citation type="journal article" date="2019" name="Int. J. Syst. Evol. Microbiol.">
        <title>The Global Catalogue of Microorganisms (GCM) 10K type strain sequencing project: providing services to taxonomists for standard genome sequencing and annotation.</title>
        <authorList>
            <consortium name="The Broad Institute Genomics Platform"/>
            <consortium name="The Broad Institute Genome Sequencing Center for Infectious Disease"/>
            <person name="Wu L."/>
            <person name="Ma J."/>
        </authorList>
    </citation>
    <scope>NUCLEOTIDE SEQUENCE [LARGE SCALE GENOMIC DNA]</scope>
    <source>
        <strain evidence="13">KCTC 32239</strain>
    </source>
</reference>
<dbReference type="InterPro" id="IPR001444">
    <property type="entry name" value="Flag_bb_rod_N"/>
</dbReference>
<feature type="domain" description="Flagellar basal body rod protein N-terminal" evidence="9">
    <location>
        <begin position="5"/>
        <end position="35"/>
    </location>
</feature>
<comment type="subunit">
    <text evidence="5 8">The basal body constitutes a major portion of the flagellar organelle and consists of four rings (L,P,S, and M) mounted on a central rod. The rod consists of about 26 subunits of FlgG in the distal portion, and FlgB, FlgC and FlgF are thought to build up the proximal portion of the rod with about 6 subunits each.</text>
</comment>
<dbReference type="InterPro" id="IPR053967">
    <property type="entry name" value="LlgE_F_G-like_D1"/>
</dbReference>
<feature type="domain" description="Flagellar basal-body/hook protein C-terminal" evidence="10">
    <location>
        <begin position="217"/>
        <end position="260"/>
    </location>
</feature>
<evidence type="ECO:0000256" key="8">
    <source>
        <dbReference type="RuleBase" id="RU362116"/>
    </source>
</evidence>
<dbReference type="InterPro" id="IPR037925">
    <property type="entry name" value="FlgE/F/G-like"/>
</dbReference>
<dbReference type="PROSITE" id="PS00588">
    <property type="entry name" value="FLAGELLA_BB_ROD"/>
    <property type="match status" value="1"/>
</dbReference>
<accession>A0ABQ3B3G2</accession>
<evidence type="ECO:0000256" key="7">
    <source>
        <dbReference type="NCBIfam" id="TIGR02488"/>
    </source>
</evidence>
<evidence type="ECO:0000259" key="9">
    <source>
        <dbReference type="Pfam" id="PF00460"/>
    </source>
</evidence>
<comment type="similarity">
    <text evidence="2 8">Belongs to the flagella basal body rod proteins family.</text>
</comment>
<keyword evidence="12" id="KW-0966">Cell projection</keyword>
<keyword evidence="12" id="KW-0969">Cilium</keyword>
<dbReference type="Proteomes" id="UP000619761">
    <property type="component" value="Unassembled WGS sequence"/>
</dbReference>
<comment type="caution">
    <text evidence="12">The sequence shown here is derived from an EMBL/GenBank/DDBJ whole genome shotgun (WGS) entry which is preliminary data.</text>
</comment>
<gene>
    <name evidence="12" type="ORF">GCM10011613_16780</name>
</gene>
<dbReference type="Pfam" id="PF00460">
    <property type="entry name" value="Flg_bb_rod"/>
    <property type="match status" value="1"/>
</dbReference>
<keyword evidence="13" id="KW-1185">Reference proteome</keyword>
<evidence type="ECO:0000256" key="3">
    <source>
        <dbReference type="ARBA" id="ARBA00017948"/>
    </source>
</evidence>
<evidence type="ECO:0000259" key="10">
    <source>
        <dbReference type="Pfam" id="PF06429"/>
    </source>
</evidence>